<gene>
    <name evidence="1" type="ORF">EOD43_12100</name>
</gene>
<organism evidence="1 2">
    <name type="scientific">Sphingomonas crocodyli</name>
    <dbReference type="NCBI Taxonomy" id="1979270"/>
    <lineage>
        <taxon>Bacteria</taxon>
        <taxon>Pseudomonadati</taxon>
        <taxon>Pseudomonadota</taxon>
        <taxon>Alphaproteobacteria</taxon>
        <taxon>Sphingomonadales</taxon>
        <taxon>Sphingomonadaceae</taxon>
        <taxon>Sphingomonas</taxon>
    </lineage>
</organism>
<evidence type="ECO:0000313" key="2">
    <source>
        <dbReference type="Proteomes" id="UP000282971"/>
    </source>
</evidence>
<dbReference type="RefSeq" id="WP_127744116.1">
    <property type="nucleotide sequence ID" value="NZ_SACN01000001.1"/>
</dbReference>
<keyword evidence="2" id="KW-1185">Reference proteome</keyword>
<comment type="caution">
    <text evidence="1">The sequence shown here is derived from an EMBL/GenBank/DDBJ whole genome shotgun (WGS) entry which is preliminary data.</text>
</comment>
<accession>A0A437MA78</accession>
<dbReference type="Proteomes" id="UP000282971">
    <property type="component" value="Unassembled WGS sequence"/>
</dbReference>
<protein>
    <recommendedName>
        <fullName evidence="3">DUF1488 family protein</fullName>
    </recommendedName>
</protein>
<evidence type="ECO:0000313" key="1">
    <source>
        <dbReference type="EMBL" id="RVT94542.1"/>
    </source>
</evidence>
<name>A0A437MA78_9SPHN</name>
<proteinExistence type="predicted"/>
<evidence type="ECO:0008006" key="3">
    <source>
        <dbReference type="Google" id="ProtNLM"/>
    </source>
</evidence>
<dbReference type="EMBL" id="SACN01000001">
    <property type="protein sequence ID" value="RVT94542.1"/>
    <property type="molecule type" value="Genomic_DNA"/>
</dbReference>
<sequence>MLPKVVIAQRTGHAPPTFAGHCNDVPITISLDSSAVMRFGGDTTYEGALALSPDQIDSIERAAARLMSLRPANDHPGHALSISALDLE</sequence>
<dbReference type="AlphaFoldDB" id="A0A437MA78"/>
<dbReference type="OrthoDB" id="10000641at2"/>
<reference evidence="1 2" key="1">
    <citation type="submission" date="2019-01" db="EMBL/GenBank/DDBJ databases">
        <authorList>
            <person name="Chen W.-M."/>
        </authorList>
    </citation>
    <scope>NUCLEOTIDE SEQUENCE [LARGE SCALE GENOMIC DNA]</scope>
    <source>
        <strain evidence="1 2">CCP-7</strain>
    </source>
</reference>